<dbReference type="EMBL" id="LPHD01000049">
    <property type="protein sequence ID" value="KWA83960.1"/>
    <property type="molecule type" value="Genomic_DNA"/>
</dbReference>
<accession>A0A106QCJ5</accession>
<gene>
    <name evidence="1" type="ORF">WL29_21575</name>
</gene>
<protein>
    <submittedName>
        <fullName evidence="1">Uncharacterized protein</fullName>
    </submittedName>
</protein>
<comment type="caution">
    <text evidence="1">The sequence shown here is derived from an EMBL/GenBank/DDBJ whole genome shotgun (WGS) entry which is preliminary data.</text>
</comment>
<name>A0A106QCJ5_9BURK</name>
<dbReference type="AlphaFoldDB" id="A0A106QCJ5"/>
<dbReference type="Proteomes" id="UP000060630">
    <property type="component" value="Unassembled WGS sequence"/>
</dbReference>
<organism evidence="1 2">
    <name type="scientific">Burkholderia ubonensis</name>
    <dbReference type="NCBI Taxonomy" id="101571"/>
    <lineage>
        <taxon>Bacteria</taxon>
        <taxon>Pseudomonadati</taxon>
        <taxon>Pseudomonadota</taxon>
        <taxon>Betaproteobacteria</taxon>
        <taxon>Burkholderiales</taxon>
        <taxon>Burkholderiaceae</taxon>
        <taxon>Burkholderia</taxon>
        <taxon>Burkholderia cepacia complex</taxon>
    </lineage>
</organism>
<evidence type="ECO:0000313" key="1">
    <source>
        <dbReference type="EMBL" id="KWA83960.1"/>
    </source>
</evidence>
<proteinExistence type="predicted"/>
<dbReference type="RefSeq" id="WP_060192298.1">
    <property type="nucleotide sequence ID" value="NZ_LPHD01000049.1"/>
</dbReference>
<reference evidence="1 2" key="1">
    <citation type="submission" date="2015-11" db="EMBL/GenBank/DDBJ databases">
        <title>Expanding the genomic diversity of Burkholderia species for the development of highly accurate diagnostics.</title>
        <authorList>
            <person name="Sahl J."/>
            <person name="Keim P."/>
            <person name="Wagner D."/>
        </authorList>
    </citation>
    <scope>NUCLEOTIDE SEQUENCE [LARGE SCALE GENOMIC DNA]</scope>
    <source>
        <strain evidence="1 2">MSMB2087WGS</strain>
    </source>
</reference>
<evidence type="ECO:0000313" key="2">
    <source>
        <dbReference type="Proteomes" id="UP000060630"/>
    </source>
</evidence>
<sequence>MKAIVEWGTPKAATERQICGISGHFVAANPTQARLLANQLVHTMTQGKESASTKQGILDVSKKEPRKVVWASDNTAWVAVSALDGVERGSYAGIADREYRERIKAANQNEETK</sequence>